<comment type="caution">
    <text evidence="7">The sequence shown here is derived from an EMBL/GenBank/DDBJ whole genome shotgun (WGS) entry which is preliminary data.</text>
</comment>
<proteinExistence type="inferred from homology"/>
<dbReference type="GO" id="GO:0005990">
    <property type="term" value="P:lactose catabolic process"/>
    <property type="evidence" value="ECO:0007669"/>
    <property type="project" value="TreeGrafter"/>
</dbReference>
<comment type="similarity">
    <text evidence="2">Belongs to the glycosyl hydrolase 2 family.</text>
</comment>
<evidence type="ECO:0000256" key="1">
    <source>
        <dbReference type="ARBA" id="ARBA00001412"/>
    </source>
</evidence>
<evidence type="ECO:0000256" key="5">
    <source>
        <dbReference type="ARBA" id="ARBA00023295"/>
    </source>
</evidence>
<dbReference type="EMBL" id="LSFN01000005">
    <property type="protein sequence ID" value="OAB77054.1"/>
    <property type="molecule type" value="Genomic_DNA"/>
</dbReference>
<dbReference type="SUPFAM" id="SSF49303">
    <property type="entry name" value="beta-Galactosidase/glucuronidase domain"/>
    <property type="match status" value="1"/>
</dbReference>
<organism evidence="7 8">
    <name type="scientific">Paenibacillus crassostreae</name>
    <dbReference type="NCBI Taxonomy" id="1763538"/>
    <lineage>
        <taxon>Bacteria</taxon>
        <taxon>Bacillati</taxon>
        <taxon>Bacillota</taxon>
        <taxon>Bacilli</taxon>
        <taxon>Bacillales</taxon>
        <taxon>Paenibacillaceae</taxon>
        <taxon>Paenibacillus</taxon>
    </lineage>
</organism>
<dbReference type="AlphaFoldDB" id="A0A167FZI6"/>
<gene>
    <name evidence="7" type="ORF">PNBC_06605</name>
</gene>
<dbReference type="Proteomes" id="UP000077134">
    <property type="component" value="Unassembled WGS sequence"/>
</dbReference>
<dbReference type="SUPFAM" id="SSF49785">
    <property type="entry name" value="Galactose-binding domain-like"/>
    <property type="match status" value="1"/>
</dbReference>
<evidence type="ECO:0000256" key="3">
    <source>
        <dbReference type="ARBA" id="ARBA00012756"/>
    </source>
</evidence>
<dbReference type="GO" id="GO:0009341">
    <property type="term" value="C:beta-galactosidase complex"/>
    <property type="evidence" value="ECO:0007669"/>
    <property type="project" value="TreeGrafter"/>
</dbReference>
<dbReference type="InterPro" id="IPR008979">
    <property type="entry name" value="Galactose-bd-like_sf"/>
</dbReference>
<dbReference type="Pfam" id="PF00703">
    <property type="entry name" value="Glyco_hydro_2"/>
    <property type="match status" value="1"/>
</dbReference>
<comment type="catalytic activity">
    <reaction evidence="1">
        <text>Hydrolysis of terminal non-reducing beta-D-galactose residues in beta-D-galactosides.</text>
        <dbReference type="EC" id="3.2.1.23"/>
    </reaction>
</comment>
<dbReference type="EC" id="3.2.1.23" evidence="3"/>
<dbReference type="InterPro" id="IPR036156">
    <property type="entry name" value="Beta-gal/glucu_dom_sf"/>
</dbReference>
<dbReference type="PANTHER" id="PTHR46323">
    <property type="entry name" value="BETA-GALACTOSIDASE"/>
    <property type="match status" value="1"/>
</dbReference>
<keyword evidence="8" id="KW-1185">Reference proteome</keyword>
<dbReference type="PANTHER" id="PTHR46323:SF2">
    <property type="entry name" value="BETA-GALACTOSIDASE"/>
    <property type="match status" value="1"/>
</dbReference>
<keyword evidence="4" id="KW-0378">Hydrolase</keyword>
<dbReference type="InterPro" id="IPR006102">
    <property type="entry name" value="Ig-like_GH2"/>
</dbReference>
<dbReference type="Gene3D" id="2.60.40.10">
    <property type="entry name" value="Immunoglobulins"/>
    <property type="match status" value="1"/>
</dbReference>
<reference evidence="7 8" key="1">
    <citation type="submission" date="2016-02" db="EMBL/GenBank/DDBJ databases">
        <title>Paenibacillus sp. LPB0068, isolated from Crassostrea gigas.</title>
        <authorList>
            <person name="Shin S.-K."/>
            <person name="Yi H."/>
        </authorList>
    </citation>
    <scope>NUCLEOTIDE SEQUENCE [LARGE SCALE GENOMIC DNA]</scope>
    <source>
        <strain evidence="7 8">LPB0068</strain>
    </source>
</reference>
<dbReference type="InterPro" id="IPR050347">
    <property type="entry name" value="Bact_Beta-galactosidase"/>
</dbReference>
<protein>
    <recommendedName>
        <fullName evidence="3">beta-galactosidase</fullName>
        <ecNumber evidence="3">3.2.1.23</ecNumber>
    </recommendedName>
</protein>
<keyword evidence="5" id="KW-0326">Glycosidase</keyword>
<dbReference type="OrthoDB" id="9814867at2"/>
<dbReference type="InterPro" id="IPR013783">
    <property type="entry name" value="Ig-like_fold"/>
</dbReference>
<evidence type="ECO:0000256" key="2">
    <source>
        <dbReference type="ARBA" id="ARBA00007401"/>
    </source>
</evidence>
<dbReference type="InterPro" id="IPR017853">
    <property type="entry name" value="GH"/>
</dbReference>
<dbReference type="KEGG" id="pcx:LPB68_18135"/>
<accession>A0A167FZI6</accession>
<dbReference type="RefSeq" id="WP_068656704.1">
    <property type="nucleotide sequence ID" value="NZ_CP017770.1"/>
</dbReference>
<dbReference type="SUPFAM" id="SSF51445">
    <property type="entry name" value="(Trans)glycosidases"/>
    <property type="match status" value="1"/>
</dbReference>
<sequence>MYSKIDLSGSWNLQLDEEKQGLKLPFNDVIALPGTTSHAKKGKKNQQIEIGCLTDEYLFEGYAWFSREIEISDDLSGKVFYLHLERTRMTTVWIDDQKVGVQNSLNTPHHYDVSNYLSSGKHQITILVDNTNYPTRGGHLTSQDTQTNWNGITGKIELQVFNQAYLSDVQVYPNAQERTVMIKSKVIGASNGNLSVSAMSFNSGNEHIVEEKSFSFTANEVTIIYQLGENALLWSEYEPNLYKLKVNLGINGMTMDTNEVTFGLRDFKTEGLKFTINGRKTFLRGKHDGLIFPLTGFAPTTVEEWLDVLNTAKSYGINHYRFHTCCPPEAAFIAADLVGIYMQPELPFWGTFTGVEDPQHNQAEQSYIINEGFSILSSFGNHPSFVMMSLGNELWGDKTRLDEVLKNYKEFDNRHLYAQGSNNFQFTPQIVEHDDFYSGVRFTRDRLIRGSYAMCDAPLGHVQTDKPSTMKDFDDNIVPTMLQADDQSIANAGTAIEIQFGTGTKTVEAADSQDQLIPEIPVVSHEIGQYQTYPDFNEIEKYTGSIKAKNFEVFKQRLEDKGLGHLAQKYFECSGELAVACYKEELESAFRSRKLAGFQLLDLQDFSGQGTALVGVLDAFMEPKGIVTEERWRSFCSDAVLMARFEKVNYVAEESFHAHVELCYYRNIPLQNCKLVWAIKDGNTSYLHGETQVSSTGDDNYIDICDIDVRMPNVTGMRKLTLSLHIEGTDIANSYDLWVYPNEVLVDTTGLNIVDSLSEQAIALLETGENVVLFPKLNSLSKSIEGFYSSDFWCYPMFRTISESMNKEVPVGTLGLLIDNTHPVFKHFPSEEYSTYPWWSIVSNSRSIILDGTPKGFSPIVQTIDNFERNHKLGLMFECNVLKGKLLLCACDFDKIIDEPEGKQLLASIINYVNSEEFEPNTEMNIAELKEILA</sequence>
<dbReference type="Gene3D" id="2.60.120.260">
    <property type="entry name" value="Galactose-binding domain-like"/>
    <property type="match status" value="1"/>
</dbReference>
<evidence type="ECO:0000313" key="8">
    <source>
        <dbReference type="Proteomes" id="UP000077134"/>
    </source>
</evidence>
<name>A0A167FZI6_9BACL</name>
<evidence type="ECO:0000313" key="7">
    <source>
        <dbReference type="EMBL" id="OAB77054.1"/>
    </source>
</evidence>
<feature type="domain" description="Glycoside hydrolase family 2 immunoglobulin-like beta-sandwich" evidence="6">
    <location>
        <begin position="164"/>
        <end position="265"/>
    </location>
</feature>
<evidence type="ECO:0000259" key="6">
    <source>
        <dbReference type="Pfam" id="PF00703"/>
    </source>
</evidence>
<evidence type="ECO:0000256" key="4">
    <source>
        <dbReference type="ARBA" id="ARBA00022801"/>
    </source>
</evidence>
<dbReference type="Gene3D" id="3.20.20.80">
    <property type="entry name" value="Glycosidases"/>
    <property type="match status" value="1"/>
</dbReference>
<dbReference type="STRING" id="1763538.LPB68_18135"/>
<dbReference type="GO" id="GO:0004565">
    <property type="term" value="F:beta-galactosidase activity"/>
    <property type="evidence" value="ECO:0007669"/>
    <property type="project" value="UniProtKB-EC"/>
</dbReference>